<evidence type="ECO:0000256" key="4">
    <source>
        <dbReference type="ARBA" id="ARBA00022679"/>
    </source>
</evidence>
<evidence type="ECO:0000313" key="9">
    <source>
        <dbReference type="Proteomes" id="UP001151287"/>
    </source>
</evidence>
<keyword evidence="5" id="KW-0325">Glycoprotein</keyword>
<dbReference type="InterPro" id="IPR007657">
    <property type="entry name" value="Glycosyltransferase_61"/>
</dbReference>
<dbReference type="GO" id="GO:0016763">
    <property type="term" value="F:pentosyltransferase activity"/>
    <property type="evidence" value="ECO:0007669"/>
    <property type="project" value="UniProtKB-ARBA"/>
</dbReference>
<comment type="caution">
    <text evidence="8">The sequence shown here is derived from an EMBL/GenBank/DDBJ whole genome shotgun (WGS) entry which is preliminary data.</text>
</comment>
<gene>
    <name evidence="8" type="ORF">LUZ63_008623</name>
</gene>
<dbReference type="Proteomes" id="UP001151287">
    <property type="component" value="Unassembled WGS sequence"/>
</dbReference>
<sequence>MGHEVGLLKSICRFEPRNLAVGLLLGCFLFTFAYFSMTKFDSFHFLVVNSAPNENAAFHSGDTVQKMASSEKLDAGPFHHENLSETIPKATTRKTKQKKENKRQVPLCDLSQIRFDKCEIEGDVRIFGRNSTIMWVPSSESDDGLDYERKVWHIKPYPRKWDKDAMDPVRMVTVKPVPGPDEAPACTNHSNLPAIVFSDRGYEDNYFHDFTDVLVPLFTAARRLQGEVIFLVTDLMIYRIAKYVRVYKNLTKYDLINFDCDEEIRCYKKVYIGLTSYDDFDIDPERTPERYTLLDFTKFMHTIYGLKRNVAEIPIQKTLGRKPRLLIVARGKTRRFINLDDIVHAAEELGFEVVATEATDGLDRFSLVVNSCDAIMGVHGAGLSNMVFLPINAVFIQIVPWGNLVWVGNYFRRPVEKMKLKYLQYEITPEESTLIEQYPKNHTVFTDPASIQQKGWKALKKVFLVKQNVRLNIDRFRPTLQEALEYLNARDL</sequence>
<accession>A0A9Q0CU57</accession>
<evidence type="ECO:0000256" key="2">
    <source>
        <dbReference type="ARBA" id="ARBA00004881"/>
    </source>
</evidence>
<evidence type="ECO:0000313" key="8">
    <source>
        <dbReference type="EMBL" id="KAJ1700111.1"/>
    </source>
</evidence>
<keyword evidence="6" id="KW-0472">Membrane</keyword>
<dbReference type="AlphaFoldDB" id="A0A9Q0CU57"/>
<organism evidence="8 9">
    <name type="scientific">Rhynchospora breviuscula</name>
    <dbReference type="NCBI Taxonomy" id="2022672"/>
    <lineage>
        <taxon>Eukaryota</taxon>
        <taxon>Viridiplantae</taxon>
        <taxon>Streptophyta</taxon>
        <taxon>Embryophyta</taxon>
        <taxon>Tracheophyta</taxon>
        <taxon>Spermatophyta</taxon>
        <taxon>Magnoliopsida</taxon>
        <taxon>Liliopsida</taxon>
        <taxon>Poales</taxon>
        <taxon>Cyperaceae</taxon>
        <taxon>Cyperoideae</taxon>
        <taxon>Rhynchosporeae</taxon>
        <taxon>Rhynchospora</taxon>
    </lineage>
</organism>
<feature type="domain" description="Glycosyltransferase 61 catalytic" evidence="7">
    <location>
        <begin position="206"/>
        <end position="395"/>
    </location>
</feature>
<dbReference type="OrthoDB" id="586940at2759"/>
<keyword evidence="9" id="KW-1185">Reference proteome</keyword>
<dbReference type="GO" id="GO:0000139">
    <property type="term" value="C:Golgi membrane"/>
    <property type="evidence" value="ECO:0007669"/>
    <property type="project" value="UniProtKB-SubCell"/>
</dbReference>
<comment type="pathway">
    <text evidence="2">Glycan metabolism.</text>
</comment>
<dbReference type="PANTHER" id="PTHR20961:SF144">
    <property type="entry name" value="OS01G0119100 PROTEIN"/>
    <property type="match status" value="1"/>
</dbReference>
<name>A0A9Q0CU57_9POAL</name>
<evidence type="ECO:0000256" key="5">
    <source>
        <dbReference type="ARBA" id="ARBA00023180"/>
    </source>
</evidence>
<keyword evidence="6" id="KW-1133">Transmembrane helix</keyword>
<evidence type="ECO:0000256" key="3">
    <source>
        <dbReference type="ARBA" id="ARBA00022676"/>
    </source>
</evidence>
<protein>
    <recommendedName>
        <fullName evidence="7">Glycosyltransferase 61 catalytic domain-containing protein</fullName>
    </recommendedName>
</protein>
<proteinExistence type="predicted"/>
<keyword evidence="4" id="KW-0808">Transferase</keyword>
<dbReference type="InterPro" id="IPR049625">
    <property type="entry name" value="Glyco_transf_61_cat"/>
</dbReference>
<evidence type="ECO:0000256" key="6">
    <source>
        <dbReference type="SAM" id="Phobius"/>
    </source>
</evidence>
<dbReference type="PANTHER" id="PTHR20961">
    <property type="entry name" value="GLYCOSYLTRANSFERASE"/>
    <property type="match status" value="1"/>
</dbReference>
<reference evidence="8" key="1">
    <citation type="journal article" date="2022" name="Cell">
        <title>Repeat-based holocentromeres influence genome architecture and karyotype evolution.</title>
        <authorList>
            <person name="Hofstatter P.G."/>
            <person name="Thangavel G."/>
            <person name="Lux T."/>
            <person name="Neumann P."/>
            <person name="Vondrak T."/>
            <person name="Novak P."/>
            <person name="Zhang M."/>
            <person name="Costa L."/>
            <person name="Castellani M."/>
            <person name="Scott A."/>
            <person name="Toegelov H."/>
            <person name="Fuchs J."/>
            <person name="Mata-Sucre Y."/>
            <person name="Dias Y."/>
            <person name="Vanzela A.L.L."/>
            <person name="Huettel B."/>
            <person name="Almeida C.C.S."/>
            <person name="Simkova H."/>
            <person name="Souza G."/>
            <person name="Pedrosa-Harand A."/>
            <person name="Macas J."/>
            <person name="Mayer K.F.X."/>
            <person name="Houben A."/>
            <person name="Marques A."/>
        </authorList>
    </citation>
    <scope>NUCLEOTIDE SEQUENCE</scope>
    <source>
        <strain evidence="8">RhyBre1mFocal</strain>
    </source>
</reference>
<dbReference type="Pfam" id="PF04577">
    <property type="entry name" value="Glyco_transf_61"/>
    <property type="match status" value="1"/>
</dbReference>
<evidence type="ECO:0000256" key="1">
    <source>
        <dbReference type="ARBA" id="ARBA00004323"/>
    </source>
</evidence>
<keyword evidence="3" id="KW-0328">Glycosyltransferase</keyword>
<feature type="transmembrane region" description="Helical" evidence="6">
    <location>
        <begin position="387"/>
        <end position="411"/>
    </location>
</feature>
<dbReference type="EMBL" id="JAMQYH010000002">
    <property type="protein sequence ID" value="KAJ1700111.1"/>
    <property type="molecule type" value="Genomic_DNA"/>
</dbReference>
<evidence type="ECO:0000259" key="7">
    <source>
        <dbReference type="Pfam" id="PF04577"/>
    </source>
</evidence>
<comment type="subcellular location">
    <subcellularLocation>
        <location evidence="1">Golgi apparatus membrane</location>
        <topology evidence="1">Single-pass type II membrane protein</topology>
    </subcellularLocation>
</comment>
<feature type="transmembrane region" description="Helical" evidence="6">
    <location>
        <begin position="19"/>
        <end position="37"/>
    </location>
</feature>
<keyword evidence="6" id="KW-0812">Transmembrane</keyword>